<sequence length="40" mass="4863">MSCSLCRYFLHSSGGAYMQLQILRHRCARWAAWWRLLPHR</sequence>
<reference evidence="1" key="1">
    <citation type="submission" date="2014-09" db="EMBL/GenBank/DDBJ databases">
        <authorList>
            <person name="Magalhaes I.L.F."/>
            <person name="Oliveira U."/>
            <person name="Santos F.R."/>
            <person name="Vidigal T.H.D.A."/>
            <person name="Brescovit A.D."/>
            <person name="Santos A.J."/>
        </authorList>
    </citation>
    <scope>NUCLEOTIDE SEQUENCE</scope>
    <source>
        <tissue evidence="1">Shoot tissue taken approximately 20 cm above the soil surface</tissue>
    </source>
</reference>
<organism evidence="1">
    <name type="scientific">Arundo donax</name>
    <name type="common">Giant reed</name>
    <name type="synonym">Donax arundinaceus</name>
    <dbReference type="NCBI Taxonomy" id="35708"/>
    <lineage>
        <taxon>Eukaryota</taxon>
        <taxon>Viridiplantae</taxon>
        <taxon>Streptophyta</taxon>
        <taxon>Embryophyta</taxon>
        <taxon>Tracheophyta</taxon>
        <taxon>Spermatophyta</taxon>
        <taxon>Magnoliopsida</taxon>
        <taxon>Liliopsida</taxon>
        <taxon>Poales</taxon>
        <taxon>Poaceae</taxon>
        <taxon>PACMAD clade</taxon>
        <taxon>Arundinoideae</taxon>
        <taxon>Arundineae</taxon>
        <taxon>Arundo</taxon>
    </lineage>
</organism>
<proteinExistence type="predicted"/>
<name>A0A0A9CAY3_ARUDO</name>
<evidence type="ECO:0000313" key="1">
    <source>
        <dbReference type="EMBL" id="JAD73484.1"/>
    </source>
</evidence>
<dbReference type="EMBL" id="GBRH01224411">
    <property type="protein sequence ID" value="JAD73484.1"/>
    <property type="molecule type" value="Transcribed_RNA"/>
</dbReference>
<reference evidence="1" key="2">
    <citation type="journal article" date="2015" name="Data Brief">
        <title>Shoot transcriptome of the giant reed, Arundo donax.</title>
        <authorList>
            <person name="Barrero R.A."/>
            <person name="Guerrero F.D."/>
            <person name="Moolhuijzen P."/>
            <person name="Goolsby J.A."/>
            <person name="Tidwell J."/>
            <person name="Bellgard S.E."/>
            <person name="Bellgard M.I."/>
        </authorList>
    </citation>
    <scope>NUCLEOTIDE SEQUENCE</scope>
    <source>
        <tissue evidence="1">Shoot tissue taken approximately 20 cm above the soil surface</tissue>
    </source>
</reference>
<accession>A0A0A9CAY3</accession>
<dbReference type="AlphaFoldDB" id="A0A0A9CAY3"/>
<protein>
    <submittedName>
        <fullName evidence="1">Uncharacterized protein</fullName>
    </submittedName>
</protein>